<sequence>MDIDFWNVDKTVKEVDVKIALAKILHSPPLRDPDDPTPLLNFDAKLLMQKQDPRYHVGKGRLTIGNKNVGREFLALYGTPGARDDWRNSGRGHGRGRGRGKGDSRTPSRQASPSPAGGEPQRILHLAGKTLRFAKFSGRPFPRRVEELNTLPFVDPKAEYEEKQLEKDLGDPVPFHKLQFGRRTRTAEGRFSNTFSVEWEVLLSSDEGPEVKFDVPQREIEVRFRKMRYPDSIHYAVVVPWPRVLSMLWDDGTTSNEYSAMFHLEVAPSFERLPDTPNGAGTRLKLNFLSFHDDCTHAPLAPYVSTTMRIVFSDRPSLIQFRDAAKRAFGFAVKPRYTPITGDRLRLFERIEDVERWLETLDLRVALQCSALYMNGYLDPAEVLYLRDDIDKLVEQYRDKPETLAGLLSLFVDRLSRTQYALMSMRSSSQAMTAPLRTMLHDVVTMSSVETKQRPGKTTMIPACAAVITPTSVHLEGPYMDQSNSVLRMYPDHQHYFLRIKFANEDHLPLFNDRDVDSRLFVRYRIGTTLRAGIMIGGRHFEFLGYSLSALRQHSVWMVTPFEHPTRGLVTAEAIRDRLGDFSQVLNCPARYGARLAQAFTATEPSIILTRENIVHVLDKTHKGSGAIFTDGVGCMSLEVFEMVWENLVANRPHYRAKLEFPATVFQFRLGGFKGLLSLNPLLPGTQIQVRPSMNKFDAPDSLGLEIAKSFERPRPFFLNRPFVMLLESRGIPGDVFLTLQRNAVKDLEAALSSLVSASTMVETYGLGGTFRIKYIMRDIHGVLGLDFQDTEGSTVFSDSFLHHILKVGKANALREIRFRGRIPVPKSWTLIGIADEFDILKRNEIYDPDDFTPAKRNELDRECTIDDVVEFIIDYINNDLVGRLATEHLILADQHPDGVNYANCHQLTQLYALALDFMKTGTPIDHDAIPKLLNDMKPDYLQREHQAGNRSTKFYPSQRALGHMYREPELQVDFEEVLREGEQLLSNGSPAEDILHARVQELVGKLIDITKTGKLPEALFRRYAEELRHISLTTSSGPLSDEASEGEAVMGVILSKTTHPKIRMDRVYRLRIQMTDLVNSVRDVFRGVEGDPVLEQLARAYEGWANARSQGSSYGARSFALIALGSIFEFVDELSPTSRGNGYRAKATNCANGHSK</sequence>
<proteinExistence type="inferred from homology"/>
<keyword evidence="1" id="KW-0696">RNA-directed RNA polymerase</keyword>
<dbReference type="GO" id="GO:0031380">
    <property type="term" value="C:nuclear RNA-directed RNA polymerase complex"/>
    <property type="evidence" value="ECO:0007669"/>
    <property type="project" value="TreeGrafter"/>
</dbReference>
<dbReference type="PANTHER" id="PTHR23079:SF55">
    <property type="entry name" value="RNA-DIRECTED RNA POLYMERASE"/>
    <property type="match status" value="1"/>
</dbReference>
<feature type="domain" description="RDRP core" evidence="3">
    <location>
        <begin position="848"/>
        <end position="968"/>
    </location>
</feature>
<comment type="catalytic activity">
    <reaction evidence="1">
        <text>RNA(n) + a ribonucleoside 5'-triphosphate = RNA(n+1) + diphosphate</text>
        <dbReference type="Rhea" id="RHEA:21248"/>
        <dbReference type="Rhea" id="RHEA-COMP:14527"/>
        <dbReference type="Rhea" id="RHEA-COMP:17342"/>
        <dbReference type="ChEBI" id="CHEBI:33019"/>
        <dbReference type="ChEBI" id="CHEBI:61557"/>
        <dbReference type="ChEBI" id="CHEBI:140395"/>
        <dbReference type="EC" id="2.7.7.48"/>
    </reaction>
</comment>
<dbReference type="GO" id="GO:0003723">
    <property type="term" value="F:RNA binding"/>
    <property type="evidence" value="ECO:0007669"/>
    <property type="project" value="UniProtKB-KW"/>
</dbReference>
<dbReference type="PANTHER" id="PTHR23079">
    <property type="entry name" value="RNA-DEPENDENT RNA POLYMERASE"/>
    <property type="match status" value="1"/>
</dbReference>
<dbReference type="GO" id="GO:0003968">
    <property type="term" value="F:RNA-directed RNA polymerase activity"/>
    <property type="evidence" value="ECO:0007669"/>
    <property type="project" value="UniProtKB-KW"/>
</dbReference>
<organism evidence="4 5">
    <name type="scientific">Calocera cornea HHB12733</name>
    <dbReference type="NCBI Taxonomy" id="1353952"/>
    <lineage>
        <taxon>Eukaryota</taxon>
        <taxon>Fungi</taxon>
        <taxon>Dikarya</taxon>
        <taxon>Basidiomycota</taxon>
        <taxon>Agaricomycotina</taxon>
        <taxon>Dacrymycetes</taxon>
        <taxon>Dacrymycetales</taxon>
        <taxon>Dacrymycetaceae</taxon>
        <taxon>Calocera</taxon>
    </lineage>
</organism>
<dbReference type="InterPro" id="IPR057596">
    <property type="entry name" value="RDRP_core"/>
</dbReference>
<dbReference type="Pfam" id="PF05183">
    <property type="entry name" value="RdRP"/>
    <property type="match status" value="2"/>
</dbReference>
<comment type="similarity">
    <text evidence="1">Belongs to the RdRP family.</text>
</comment>
<dbReference type="Proteomes" id="UP000076842">
    <property type="component" value="Unassembled WGS sequence"/>
</dbReference>
<keyword evidence="1" id="KW-0808">Transferase</keyword>
<dbReference type="STRING" id="1353952.A0A165FT44"/>
<feature type="region of interest" description="Disordered" evidence="2">
    <location>
        <begin position="84"/>
        <end position="121"/>
    </location>
</feature>
<dbReference type="InParanoid" id="A0A165FT44"/>
<dbReference type="InterPro" id="IPR007855">
    <property type="entry name" value="RDRP"/>
</dbReference>
<feature type="domain" description="RDRP core" evidence="3">
    <location>
        <begin position="468"/>
        <end position="847"/>
    </location>
</feature>
<dbReference type="GO" id="GO:0030422">
    <property type="term" value="P:siRNA processing"/>
    <property type="evidence" value="ECO:0007669"/>
    <property type="project" value="TreeGrafter"/>
</dbReference>
<keyword evidence="5" id="KW-1185">Reference proteome</keyword>
<keyword evidence="1" id="KW-0694">RNA-binding</keyword>
<feature type="compositionally biased region" description="Basic residues" evidence="2">
    <location>
        <begin position="90"/>
        <end position="99"/>
    </location>
</feature>
<evidence type="ECO:0000313" key="4">
    <source>
        <dbReference type="EMBL" id="KZT57170.1"/>
    </source>
</evidence>
<evidence type="ECO:0000313" key="5">
    <source>
        <dbReference type="Proteomes" id="UP000076842"/>
    </source>
</evidence>
<protein>
    <recommendedName>
        <fullName evidence="1">RNA-dependent RNA polymerase</fullName>
        <ecNumber evidence="1">2.7.7.48</ecNumber>
    </recommendedName>
</protein>
<dbReference type="EMBL" id="KV423967">
    <property type="protein sequence ID" value="KZT57170.1"/>
    <property type="molecule type" value="Genomic_DNA"/>
</dbReference>
<evidence type="ECO:0000256" key="1">
    <source>
        <dbReference type="RuleBase" id="RU363098"/>
    </source>
</evidence>
<feature type="region of interest" description="Disordered" evidence="2">
    <location>
        <begin position="1137"/>
        <end position="1157"/>
    </location>
</feature>
<gene>
    <name evidence="4" type="ORF">CALCODRAFT_496470</name>
</gene>
<reference evidence="4 5" key="1">
    <citation type="journal article" date="2016" name="Mol. Biol. Evol.">
        <title>Comparative Genomics of Early-Diverging Mushroom-Forming Fungi Provides Insights into the Origins of Lignocellulose Decay Capabilities.</title>
        <authorList>
            <person name="Nagy L.G."/>
            <person name="Riley R."/>
            <person name="Tritt A."/>
            <person name="Adam C."/>
            <person name="Daum C."/>
            <person name="Floudas D."/>
            <person name="Sun H."/>
            <person name="Yadav J.S."/>
            <person name="Pangilinan J."/>
            <person name="Larsson K.H."/>
            <person name="Matsuura K."/>
            <person name="Barry K."/>
            <person name="Labutti K."/>
            <person name="Kuo R."/>
            <person name="Ohm R.A."/>
            <person name="Bhattacharya S.S."/>
            <person name="Shirouzu T."/>
            <person name="Yoshinaga Y."/>
            <person name="Martin F.M."/>
            <person name="Grigoriev I.V."/>
            <person name="Hibbett D.S."/>
        </authorList>
    </citation>
    <scope>NUCLEOTIDE SEQUENCE [LARGE SCALE GENOMIC DNA]</scope>
    <source>
        <strain evidence="4 5">HHB12733</strain>
    </source>
</reference>
<evidence type="ECO:0000259" key="3">
    <source>
        <dbReference type="Pfam" id="PF05183"/>
    </source>
</evidence>
<dbReference type="AlphaFoldDB" id="A0A165FT44"/>
<evidence type="ECO:0000256" key="2">
    <source>
        <dbReference type="SAM" id="MobiDB-lite"/>
    </source>
</evidence>
<dbReference type="EC" id="2.7.7.48" evidence="1"/>
<accession>A0A165FT44</accession>
<keyword evidence="1" id="KW-0548">Nucleotidyltransferase</keyword>
<dbReference type="OrthoDB" id="6513042at2759"/>
<name>A0A165FT44_9BASI</name>